<dbReference type="PANTHER" id="PTHR43537:SF44">
    <property type="entry name" value="GNTR FAMILY REGULATORY PROTEIN"/>
    <property type="match status" value="1"/>
</dbReference>
<dbReference type="SMART" id="SM00345">
    <property type="entry name" value="HTH_GNTR"/>
    <property type="match status" value="1"/>
</dbReference>
<evidence type="ECO:0000256" key="2">
    <source>
        <dbReference type="ARBA" id="ARBA00023125"/>
    </source>
</evidence>
<feature type="region of interest" description="Disordered" evidence="4">
    <location>
        <begin position="1"/>
        <end position="20"/>
    </location>
</feature>
<dbReference type="CDD" id="cd07377">
    <property type="entry name" value="WHTH_GntR"/>
    <property type="match status" value="1"/>
</dbReference>
<gene>
    <name evidence="6" type="ORF">CQ14_06435</name>
</gene>
<dbReference type="InterPro" id="IPR008920">
    <property type="entry name" value="TF_FadR/GntR_C"/>
</dbReference>
<dbReference type="Proteomes" id="UP000051660">
    <property type="component" value="Unassembled WGS sequence"/>
</dbReference>
<sequence length="280" mass="30579">MANSRERSGAEGVAKPRTADRRIKPRRIRSVLTTLGREIAQDLIPVGTALPPEPDLEARFGVGRGVVREAVKTLAAKGMVSVRPRHGTHVLPRAEWSLLDRDVLSWLVGQKEPDRDLLLAIQEVRSIIEPAAAALAAERATRNDRWRINTALAAMETAQDEASAITADKAFHLAILDATHNPVLQGFRGAIDTILNTVFDVAVGSVGWFKDNLPNHAAAARAIESGDADKARIAMERVLDYTKLKLSNRRTTIAAAERRSATGTSTKRAVVKKTNIKRKK</sequence>
<dbReference type="InterPro" id="IPR036390">
    <property type="entry name" value="WH_DNA-bd_sf"/>
</dbReference>
<dbReference type="SMART" id="SM00895">
    <property type="entry name" value="FCD"/>
    <property type="match status" value="1"/>
</dbReference>
<dbReference type="Pfam" id="PF07729">
    <property type="entry name" value="FCD"/>
    <property type="match status" value="1"/>
</dbReference>
<organism evidence="6 7">
    <name type="scientific">Bradyrhizobium lablabi</name>
    <dbReference type="NCBI Taxonomy" id="722472"/>
    <lineage>
        <taxon>Bacteria</taxon>
        <taxon>Pseudomonadati</taxon>
        <taxon>Pseudomonadota</taxon>
        <taxon>Alphaproteobacteria</taxon>
        <taxon>Hyphomicrobiales</taxon>
        <taxon>Nitrobacteraceae</taxon>
        <taxon>Bradyrhizobium</taxon>
    </lineage>
</organism>
<dbReference type="SUPFAM" id="SSF48008">
    <property type="entry name" value="GntR ligand-binding domain-like"/>
    <property type="match status" value="1"/>
</dbReference>
<dbReference type="OrthoDB" id="9028214at2"/>
<evidence type="ECO:0000313" key="6">
    <source>
        <dbReference type="EMBL" id="KRR21282.1"/>
    </source>
</evidence>
<evidence type="ECO:0000256" key="4">
    <source>
        <dbReference type="SAM" id="MobiDB-lite"/>
    </source>
</evidence>
<dbReference type="PROSITE" id="PS50949">
    <property type="entry name" value="HTH_GNTR"/>
    <property type="match status" value="1"/>
</dbReference>
<dbReference type="GO" id="GO:0003677">
    <property type="term" value="F:DNA binding"/>
    <property type="evidence" value="ECO:0007669"/>
    <property type="project" value="UniProtKB-KW"/>
</dbReference>
<dbReference type="GO" id="GO:0003700">
    <property type="term" value="F:DNA-binding transcription factor activity"/>
    <property type="evidence" value="ECO:0007669"/>
    <property type="project" value="InterPro"/>
</dbReference>
<dbReference type="SUPFAM" id="SSF46785">
    <property type="entry name" value="Winged helix' DNA-binding domain"/>
    <property type="match status" value="1"/>
</dbReference>
<keyword evidence="2" id="KW-0238">DNA-binding</keyword>
<feature type="region of interest" description="Disordered" evidence="4">
    <location>
        <begin position="257"/>
        <end position="280"/>
    </location>
</feature>
<feature type="domain" description="HTH gntR-type" evidence="5">
    <location>
        <begin position="25"/>
        <end position="93"/>
    </location>
</feature>
<evidence type="ECO:0000256" key="3">
    <source>
        <dbReference type="ARBA" id="ARBA00023163"/>
    </source>
</evidence>
<dbReference type="InterPro" id="IPR000524">
    <property type="entry name" value="Tscrpt_reg_HTH_GntR"/>
</dbReference>
<keyword evidence="3" id="KW-0804">Transcription</keyword>
<dbReference type="EMBL" id="LLYB01000081">
    <property type="protein sequence ID" value="KRR21282.1"/>
    <property type="molecule type" value="Genomic_DNA"/>
</dbReference>
<dbReference type="AlphaFoldDB" id="A0A0R3MM43"/>
<accession>A0A0R3MM43</accession>
<name>A0A0R3MM43_9BRAD</name>
<feature type="compositionally biased region" description="Basic residues" evidence="4">
    <location>
        <begin position="269"/>
        <end position="280"/>
    </location>
</feature>
<evidence type="ECO:0000313" key="7">
    <source>
        <dbReference type="Proteomes" id="UP000051660"/>
    </source>
</evidence>
<dbReference type="Gene3D" id="1.10.10.10">
    <property type="entry name" value="Winged helix-like DNA-binding domain superfamily/Winged helix DNA-binding domain"/>
    <property type="match status" value="1"/>
</dbReference>
<keyword evidence="1" id="KW-0805">Transcription regulation</keyword>
<dbReference type="InterPro" id="IPR036388">
    <property type="entry name" value="WH-like_DNA-bd_sf"/>
</dbReference>
<comment type="caution">
    <text evidence="6">The sequence shown here is derived from an EMBL/GenBank/DDBJ whole genome shotgun (WGS) entry which is preliminary data.</text>
</comment>
<dbReference type="Pfam" id="PF00392">
    <property type="entry name" value="GntR"/>
    <property type="match status" value="1"/>
</dbReference>
<dbReference type="PRINTS" id="PR00035">
    <property type="entry name" value="HTHGNTR"/>
</dbReference>
<evidence type="ECO:0000259" key="5">
    <source>
        <dbReference type="PROSITE" id="PS50949"/>
    </source>
</evidence>
<protein>
    <submittedName>
        <fullName evidence="6">GntR family transcriptional regulator</fullName>
    </submittedName>
</protein>
<dbReference type="Gene3D" id="1.20.120.530">
    <property type="entry name" value="GntR ligand-binding domain-like"/>
    <property type="match status" value="1"/>
</dbReference>
<evidence type="ECO:0000256" key="1">
    <source>
        <dbReference type="ARBA" id="ARBA00023015"/>
    </source>
</evidence>
<proteinExistence type="predicted"/>
<reference evidence="6 7" key="1">
    <citation type="submission" date="2014-03" db="EMBL/GenBank/DDBJ databases">
        <title>Bradyrhizobium valentinum sp. nov., isolated from effective nodules of Lupinus mariae-josephae, a lupine endemic of basic-lime soils in Eastern Spain.</title>
        <authorList>
            <person name="Duran D."/>
            <person name="Rey L."/>
            <person name="Navarro A."/>
            <person name="Busquets A."/>
            <person name="Imperial J."/>
            <person name="Ruiz-Argueso T."/>
        </authorList>
    </citation>
    <scope>NUCLEOTIDE SEQUENCE [LARGE SCALE GENOMIC DNA]</scope>
    <source>
        <strain evidence="6 7">CCBAU 23086</strain>
    </source>
</reference>
<dbReference type="InterPro" id="IPR011711">
    <property type="entry name" value="GntR_C"/>
</dbReference>
<dbReference type="PANTHER" id="PTHR43537">
    <property type="entry name" value="TRANSCRIPTIONAL REGULATOR, GNTR FAMILY"/>
    <property type="match status" value="1"/>
</dbReference>